<gene>
    <name evidence="2" type="ORF">BJX63DRAFT_390097</name>
</gene>
<dbReference type="InterPro" id="IPR000719">
    <property type="entry name" value="Prot_kinase_dom"/>
</dbReference>
<evidence type="ECO:0000259" key="1">
    <source>
        <dbReference type="PROSITE" id="PS50011"/>
    </source>
</evidence>
<keyword evidence="3" id="KW-1185">Reference proteome</keyword>
<protein>
    <submittedName>
        <fullName evidence="2">Kinase-like domain-containing protein</fullName>
    </submittedName>
</protein>
<feature type="domain" description="Protein kinase" evidence="1">
    <location>
        <begin position="53"/>
        <end position="383"/>
    </location>
</feature>
<dbReference type="PANTHER" id="PTHR44167:SF18">
    <property type="entry name" value="PROTEIN KINASE DOMAIN-CONTAINING PROTEIN"/>
    <property type="match status" value="1"/>
</dbReference>
<dbReference type="Proteomes" id="UP001610334">
    <property type="component" value="Unassembled WGS sequence"/>
</dbReference>
<evidence type="ECO:0000313" key="3">
    <source>
        <dbReference type="Proteomes" id="UP001610334"/>
    </source>
</evidence>
<organism evidence="2 3">
    <name type="scientific">Aspergillus granulosus</name>
    <dbReference type="NCBI Taxonomy" id="176169"/>
    <lineage>
        <taxon>Eukaryota</taxon>
        <taxon>Fungi</taxon>
        <taxon>Dikarya</taxon>
        <taxon>Ascomycota</taxon>
        <taxon>Pezizomycotina</taxon>
        <taxon>Eurotiomycetes</taxon>
        <taxon>Eurotiomycetidae</taxon>
        <taxon>Eurotiales</taxon>
        <taxon>Aspergillaceae</taxon>
        <taxon>Aspergillus</taxon>
        <taxon>Aspergillus subgen. Nidulantes</taxon>
    </lineage>
</organism>
<dbReference type="PROSITE" id="PS50011">
    <property type="entry name" value="PROTEIN_KINASE_DOM"/>
    <property type="match status" value="1"/>
</dbReference>
<sequence length="414" mass="47279">MRFLLSQRSPSRILRARGPHCPSSPIPYSNLLSRPTLYRRGSTITYAPNKSDYEHVEYIGQTGCTYTIDEVVRREDYPFRRILFASSDDGERFLLKYIQPENFKNHLDVNYRLRDLASHVRLVKDVIPNMFMVVYGLGNHRSLQIVQNIDLPLILIKKILKSVLSILAELHDRDILHGGMMANAILINWTKDEGKIDIDKVQLAILEDTAYIRPGSDIVGRLVGPRQWRSPEAYAMGPVNKPSDIFSFAILCLYAVQKRPIFGDTPIVESLIEGSSIEGMSIEDLQIEDRGNISTSISVIERQMSYFADKDGLRGFLNYLGRDHPFVPIIELAREGFNVDRPRQPFSRWEGVDEDFRDLILAMTNFDPSKRITARQALGHKWFEGVEVVQQDNHSEIQEIQESNQGSVSLASEI</sequence>
<feature type="non-terminal residue" evidence="2">
    <location>
        <position position="414"/>
    </location>
</feature>
<dbReference type="EMBL" id="JBFXLT010000028">
    <property type="protein sequence ID" value="KAL2815320.1"/>
    <property type="molecule type" value="Genomic_DNA"/>
</dbReference>
<accession>A0ABR4HIM1</accession>
<dbReference type="Pfam" id="PF00069">
    <property type="entry name" value="Pkinase"/>
    <property type="match status" value="1"/>
</dbReference>
<name>A0ABR4HIM1_9EURO</name>
<proteinExistence type="predicted"/>
<comment type="caution">
    <text evidence="2">The sequence shown here is derived from an EMBL/GenBank/DDBJ whole genome shotgun (WGS) entry which is preliminary data.</text>
</comment>
<dbReference type="SUPFAM" id="SSF56112">
    <property type="entry name" value="Protein kinase-like (PK-like)"/>
    <property type="match status" value="1"/>
</dbReference>
<dbReference type="PANTHER" id="PTHR44167">
    <property type="entry name" value="OVARIAN-SPECIFIC SERINE/THREONINE-PROTEIN KINASE LOK-RELATED"/>
    <property type="match status" value="1"/>
</dbReference>
<reference evidence="2 3" key="1">
    <citation type="submission" date="2024-07" db="EMBL/GenBank/DDBJ databases">
        <title>Section-level genome sequencing and comparative genomics of Aspergillus sections Usti and Cavernicolus.</title>
        <authorList>
            <consortium name="Lawrence Berkeley National Laboratory"/>
            <person name="Nybo J.L."/>
            <person name="Vesth T.C."/>
            <person name="Theobald S."/>
            <person name="Frisvad J.C."/>
            <person name="Larsen T.O."/>
            <person name="Kjaerboelling I."/>
            <person name="Rothschild-Mancinelli K."/>
            <person name="Lyhne E.K."/>
            <person name="Kogle M.E."/>
            <person name="Barry K."/>
            <person name="Clum A."/>
            <person name="Na H."/>
            <person name="Ledsgaard L."/>
            <person name="Lin J."/>
            <person name="Lipzen A."/>
            <person name="Kuo A."/>
            <person name="Riley R."/>
            <person name="Mondo S."/>
            <person name="Labutti K."/>
            <person name="Haridas S."/>
            <person name="Pangalinan J."/>
            <person name="Salamov A.A."/>
            <person name="Simmons B.A."/>
            <person name="Magnuson J.K."/>
            <person name="Chen J."/>
            <person name="Drula E."/>
            <person name="Henrissat B."/>
            <person name="Wiebenga A."/>
            <person name="Lubbers R.J."/>
            <person name="Gomes A.C."/>
            <person name="Makela M.R."/>
            <person name="Stajich J."/>
            <person name="Grigoriev I.V."/>
            <person name="Mortensen U.H."/>
            <person name="De Vries R.P."/>
            <person name="Baker S.E."/>
            <person name="Andersen M.R."/>
        </authorList>
    </citation>
    <scope>NUCLEOTIDE SEQUENCE [LARGE SCALE GENOMIC DNA]</scope>
    <source>
        <strain evidence="2 3">CBS 588.65</strain>
    </source>
</reference>
<dbReference type="InterPro" id="IPR011009">
    <property type="entry name" value="Kinase-like_dom_sf"/>
</dbReference>
<dbReference type="Gene3D" id="1.10.510.10">
    <property type="entry name" value="Transferase(Phosphotransferase) domain 1"/>
    <property type="match status" value="1"/>
</dbReference>
<dbReference type="SMART" id="SM00220">
    <property type="entry name" value="S_TKc"/>
    <property type="match status" value="1"/>
</dbReference>
<evidence type="ECO:0000313" key="2">
    <source>
        <dbReference type="EMBL" id="KAL2815320.1"/>
    </source>
</evidence>